<feature type="compositionally biased region" description="Gly residues" evidence="3">
    <location>
        <begin position="11"/>
        <end position="24"/>
    </location>
</feature>
<comment type="caution">
    <text evidence="4">The sequence shown here is derived from an EMBL/GenBank/DDBJ whole genome shotgun (WGS) entry which is preliminary data.</text>
</comment>
<sequence length="127" mass="13001">MLARNGSLCGRHGGASGSPGGAGVVEGPAPAKAFDMLDKVKSRAGGIGKVPGYEGNGSWANKAGDLPGGAYREWDVNATADLPVCSFAGCTRPIRGGERLLTPKSGSGSVYCTPDHYGTFYYVGEYP</sequence>
<proteinExistence type="predicted"/>
<gene>
    <name evidence="4" type="ORF">C1I93_27890</name>
</gene>
<evidence type="ECO:0000313" key="4">
    <source>
        <dbReference type="EMBL" id="PZF86350.1"/>
    </source>
</evidence>
<evidence type="ECO:0000256" key="1">
    <source>
        <dbReference type="ARBA" id="ARBA00022722"/>
    </source>
</evidence>
<feature type="region of interest" description="Disordered" evidence="3">
    <location>
        <begin position="1"/>
        <end position="25"/>
    </location>
</feature>
<dbReference type="GO" id="GO:0016787">
    <property type="term" value="F:hydrolase activity"/>
    <property type="evidence" value="ECO:0007669"/>
    <property type="project" value="UniProtKB-KW"/>
</dbReference>
<organism evidence="4 5">
    <name type="scientific">Micromonospora endophytica</name>
    <dbReference type="NCBI Taxonomy" id="515350"/>
    <lineage>
        <taxon>Bacteria</taxon>
        <taxon>Bacillati</taxon>
        <taxon>Actinomycetota</taxon>
        <taxon>Actinomycetes</taxon>
        <taxon>Micromonosporales</taxon>
        <taxon>Micromonosporaceae</taxon>
        <taxon>Micromonospora</taxon>
    </lineage>
</organism>
<accession>A0A2W2BLV0</accession>
<dbReference type="AlphaFoldDB" id="A0A2W2BLV0"/>
<keyword evidence="2" id="KW-0378">Hydrolase</keyword>
<keyword evidence="5" id="KW-1185">Reference proteome</keyword>
<dbReference type="Gene3D" id="3.10.450.30">
    <property type="entry name" value="Microbial ribonucleases"/>
    <property type="match status" value="1"/>
</dbReference>
<dbReference type="GO" id="GO:0003723">
    <property type="term" value="F:RNA binding"/>
    <property type="evidence" value="ECO:0007669"/>
    <property type="project" value="InterPro"/>
</dbReference>
<evidence type="ECO:0000256" key="2">
    <source>
        <dbReference type="ARBA" id="ARBA00022801"/>
    </source>
</evidence>
<dbReference type="GO" id="GO:0004540">
    <property type="term" value="F:RNA nuclease activity"/>
    <property type="evidence" value="ECO:0007669"/>
    <property type="project" value="InterPro"/>
</dbReference>
<reference evidence="4 5" key="1">
    <citation type="submission" date="2018-01" db="EMBL/GenBank/DDBJ databases">
        <title>Draft genome sequence of Jishengella endophytica.</title>
        <authorList>
            <person name="Sahin N."/>
            <person name="Ay H."/>
            <person name="Saygin H."/>
        </authorList>
    </citation>
    <scope>NUCLEOTIDE SEQUENCE [LARGE SCALE GENOMIC DNA]</scope>
    <source>
        <strain evidence="4 5">DSM 45430</strain>
    </source>
</reference>
<protein>
    <submittedName>
        <fullName evidence="4">Uncharacterized protein</fullName>
    </submittedName>
</protein>
<dbReference type="InterPro" id="IPR016191">
    <property type="entry name" value="Ribonuclease/ribotoxin"/>
</dbReference>
<name>A0A2W2BLV0_9ACTN</name>
<dbReference type="EMBL" id="POTX01000319">
    <property type="protein sequence ID" value="PZF86350.1"/>
    <property type="molecule type" value="Genomic_DNA"/>
</dbReference>
<dbReference type="SUPFAM" id="SSF53933">
    <property type="entry name" value="Microbial ribonucleases"/>
    <property type="match status" value="1"/>
</dbReference>
<evidence type="ECO:0000256" key="3">
    <source>
        <dbReference type="SAM" id="MobiDB-lite"/>
    </source>
</evidence>
<dbReference type="Proteomes" id="UP000248627">
    <property type="component" value="Unassembled WGS sequence"/>
</dbReference>
<evidence type="ECO:0000313" key="5">
    <source>
        <dbReference type="Proteomes" id="UP000248627"/>
    </source>
</evidence>
<keyword evidence="1" id="KW-0540">Nuclease</keyword>